<feature type="signal peptide" evidence="1">
    <location>
        <begin position="1"/>
        <end position="19"/>
    </location>
</feature>
<keyword evidence="3" id="KW-1185">Reference proteome</keyword>
<gene>
    <name evidence="2" type="ORF">A7Q00_05015</name>
</gene>
<organism evidence="2 3">
    <name type="scientific">Eikenella halliae</name>
    <dbReference type="NCBI Taxonomy" id="1795832"/>
    <lineage>
        <taxon>Bacteria</taxon>
        <taxon>Pseudomonadati</taxon>
        <taxon>Pseudomonadota</taxon>
        <taxon>Betaproteobacteria</taxon>
        <taxon>Neisseriales</taxon>
        <taxon>Neisseriaceae</taxon>
        <taxon>Eikenella</taxon>
    </lineage>
</organism>
<feature type="chain" id="PRO_5008590556" description="Lipoprotein" evidence="1">
    <location>
        <begin position="20"/>
        <end position="111"/>
    </location>
</feature>
<dbReference type="STRING" id="1795832.A7Q00_05015"/>
<dbReference type="AlphaFoldDB" id="A0A1B6VZL4"/>
<proteinExistence type="predicted"/>
<accession>A0A1B6VZL4</accession>
<dbReference type="RefSeq" id="WP_064089522.1">
    <property type="nucleotide sequence ID" value="NZ_LXSQ01000013.1"/>
</dbReference>
<evidence type="ECO:0000256" key="1">
    <source>
        <dbReference type="SAM" id="SignalP"/>
    </source>
</evidence>
<name>A0A1B6VZL4_9NEIS</name>
<comment type="caution">
    <text evidence="2">The sequence shown here is derived from an EMBL/GenBank/DDBJ whole genome shotgun (WGS) entry which is preliminary data.</text>
</comment>
<evidence type="ECO:0000313" key="3">
    <source>
        <dbReference type="Proteomes" id="UP000077726"/>
    </source>
</evidence>
<dbReference type="EMBL" id="LXSQ01000013">
    <property type="protein sequence ID" value="OAM43530.1"/>
    <property type="molecule type" value="Genomic_DNA"/>
</dbReference>
<dbReference type="OrthoDB" id="1682314at2"/>
<evidence type="ECO:0008006" key="4">
    <source>
        <dbReference type="Google" id="ProtNLM"/>
    </source>
</evidence>
<sequence length="111" mass="12262">MMKKLLSVLLLGLTLLLSACGDKPGEQFVGTWQSSDNRFQYEIKRDGNSQDAFVVKITETNPSHTASHTATVAGKLLDDTLIISGTFQFTIDPNTGEMIDHDIGERYKKAE</sequence>
<keyword evidence="1" id="KW-0732">Signal</keyword>
<dbReference type="PROSITE" id="PS51257">
    <property type="entry name" value="PROKAR_LIPOPROTEIN"/>
    <property type="match status" value="1"/>
</dbReference>
<reference evidence="3" key="1">
    <citation type="submission" date="2016-05" db="EMBL/GenBank/DDBJ databases">
        <title>Draft genome of Corynebacterium afermentans subsp. afermentans LCDC 88199T.</title>
        <authorList>
            <person name="Bernier A.-M."/>
            <person name="Bernard K."/>
        </authorList>
    </citation>
    <scope>NUCLEOTIDE SEQUENCE [LARGE SCALE GENOMIC DNA]</scope>
    <source>
        <strain evidence="3">NML130454</strain>
    </source>
</reference>
<evidence type="ECO:0000313" key="2">
    <source>
        <dbReference type="EMBL" id="OAM43530.1"/>
    </source>
</evidence>
<protein>
    <recommendedName>
        <fullName evidence="4">Lipoprotein</fullName>
    </recommendedName>
</protein>
<dbReference type="Proteomes" id="UP000077726">
    <property type="component" value="Unassembled WGS sequence"/>
</dbReference>